<name>A0A7S3K150_9STRA</name>
<gene>
    <name evidence="1" type="ORF">ALAG00032_LOCUS10173</name>
</gene>
<protein>
    <submittedName>
        <fullName evidence="1">Uncharacterized protein</fullName>
    </submittedName>
</protein>
<accession>A0A7S3K150</accession>
<sequence>MVRSKNFQRVKRRCTTVVLVIKSLSNVEGFSIEPMTIPVARAIRRAHESLPQRSQIEQIRCPFWRRRATDALEGCESVLRFVAARHKSLVGMLPAVLLDDEFNDTNKRRHRSIEAIALDLENEFRRKHYYVTGRLDFSLYTDTAFFNAPDPDMPCFGPAKFADALSGLFFSPRSHCDLLDITICQDQDSSKKIQALWRLQGVLRLPWRPTIKSFVGETTYYLNDDGLIDAHIEEWSIPVVDAFLSAIVNDDFASAFRALPAPPTHELANDLDAARSLIIRHHQPVDFILKMRKKKQQQLLLA</sequence>
<dbReference type="InterPro" id="IPR018790">
    <property type="entry name" value="DUF2358"/>
</dbReference>
<dbReference type="PANTHER" id="PTHR34123">
    <property type="entry name" value="OS04G0578200 PROTEIN"/>
    <property type="match status" value="1"/>
</dbReference>
<evidence type="ECO:0000313" key="1">
    <source>
        <dbReference type="EMBL" id="CAE0369410.1"/>
    </source>
</evidence>
<dbReference type="Pfam" id="PF10184">
    <property type="entry name" value="DUF2358"/>
    <property type="match status" value="1"/>
</dbReference>
<reference evidence="1" key="1">
    <citation type="submission" date="2021-01" db="EMBL/GenBank/DDBJ databases">
        <authorList>
            <person name="Corre E."/>
            <person name="Pelletier E."/>
            <person name="Niang G."/>
            <person name="Scheremetjew M."/>
            <person name="Finn R."/>
            <person name="Kale V."/>
            <person name="Holt S."/>
            <person name="Cochrane G."/>
            <person name="Meng A."/>
            <person name="Brown T."/>
            <person name="Cohen L."/>
        </authorList>
    </citation>
    <scope>NUCLEOTIDE SEQUENCE</scope>
    <source>
        <strain evidence="1">CCMP1510</strain>
    </source>
</reference>
<dbReference type="AlphaFoldDB" id="A0A7S3K150"/>
<dbReference type="PANTHER" id="PTHR34123:SF3">
    <property type="entry name" value="SNOAL-LIKE DOMAIN-CONTAINING PROTEIN"/>
    <property type="match status" value="1"/>
</dbReference>
<organism evidence="1">
    <name type="scientific">Aureoumbra lagunensis</name>
    <dbReference type="NCBI Taxonomy" id="44058"/>
    <lineage>
        <taxon>Eukaryota</taxon>
        <taxon>Sar</taxon>
        <taxon>Stramenopiles</taxon>
        <taxon>Ochrophyta</taxon>
        <taxon>Pelagophyceae</taxon>
        <taxon>Pelagomonadales</taxon>
        <taxon>Aureoumbra</taxon>
    </lineage>
</organism>
<proteinExistence type="predicted"/>
<dbReference type="EMBL" id="HBIJ01015218">
    <property type="protein sequence ID" value="CAE0369410.1"/>
    <property type="molecule type" value="Transcribed_RNA"/>
</dbReference>